<dbReference type="Pfam" id="PF13191">
    <property type="entry name" value="AAA_16"/>
    <property type="match status" value="1"/>
</dbReference>
<evidence type="ECO:0000313" key="3">
    <source>
        <dbReference type="Proteomes" id="UP001551675"/>
    </source>
</evidence>
<dbReference type="SUPFAM" id="SSF52540">
    <property type="entry name" value="P-loop containing nucleoside triphosphate hydrolases"/>
    <property type="match status" value="1"/>
</dbReference>
<dbReference type="Proteomes" id="UP001551675">
    <property type="component" value="Unassembled WGS sequence"/>
</dbReference>
<sequence length="850" mass="94564">MTSGDEPIFDSHRRLPLPGIERRRRMCHHILGVPGESVPGMVVLTGRGRMALEPRFRRVAALHRRFVNREDQRAIFDEELGKVGHGPRVLNVTGVGGIGKSRLLREFEQRAQDTCMVATLDLQVPAHRQQEDALAVLRMQLGRQGVRFDRYDIAYAVLWQRLHPHLGLTRRELPFVESSEVLTEVLDTAAGVPVFATAVGLVKLLDRGADARKRRRHLRTDETLSQLDQLPGADLVDAVTYLFAEDLRAGRKGRPYLIVIDAYDALGQAASDVWLRDLVAQLDRGLVVVASREPLPWQQYASDWGDIIRELPLEGLPMEARMELLTDGGVTDPHMREVIAQASIGVPFYLHLAVDSESKRQVVSQDEIMQRFLQHVDPDERRYLELLGIARTFDFELFNRLAQAFHLPAGQIAWERLTSYSFVYPAPEDRHQLHQLMASVLRVRLSPTVTRETHRVLHDLWSERAHESDAPTALREAAYHGLGAGVLSSDRLLDYADQIADLGGSQGVSGLVSDLKEFLDQGDPDDLLDQTARCLAAEAAVLLGDAEKINELTPDRSWSLTTRAGARLAVAAGHGRRIGGATSEALNIYATVWEGRDGPERYPAGLWSADLHMAQGRFRRAFHLADEVIADSPTDAHVLRGDLARLLHLASRFSYDFERAERHLRDAELRYRQAGTVVGAALIKTNRAELLAWTDPFSAITVAQEAIEANTDLGALHEAGKAFTALGQAQLALGRFDHAHTSLDHACRALETAGYRSGRARAELIRASLHTRLDQADAAVSSLRWAVEELVAVEVYPTLLIVAEYLLDILGHQDEAVSLAAQEARASIEAMDSLDMLETRMKHHLRGLLT</sequence>
<evidence type="ECO:0000259" key="1">
    <source>
        <dbReference type="Pfam" id="PF13191"/>
    </source>
</evidence>
<evidence type="ECO:0000313" key="2">
    <source>
        <dbReference type="EMBL" id="MEV0971036.1"/>
    </source>
</evidence>
<organism evidence="2 3">
    <name type="scientific">Microtetraspora glauca</name>
    <dbReference type="NCBI Taxonomy" id="1996"/>
    <lineage>
        <taxon>Bacteria</taxon>
        <taxon>Bacillati</taxon>
        <taxon>Actinomycetota</taxon>
        <taxon>Actinomycetes</taxon>
        <taxon>Streptosporangiales</taxon>
        <taxon>Streptosporangiaceae</taxon>
        <taxon>Microtetraspora</taxon>
    </lineage>
</organism>
<feature type="domain" description="Orc1-like AAA ATPase" evidence="1">
    <location>
        <begin position="65"/>
        <end position="288"/>
    </location>
</feature>
<dbReference type="InterPro" id="IPR041664">
    <property type="entry name" value="AAA_16"/>
</dbReference>
<dbReference type="EMBL" id="JBFALK010000011">
    <property type="protein sequence ID" value="MEV0971036.1"/>
    <property type="molecule type" value="Genomic_DNA"/>
</dbReference>
<name>A0ABV3GHH2_MICGL</name>
<dbReference type="RefSeq" id="WP_358134964.1">
    <property type="nucleotide sequence ID" value="NZ_JBFALK010000011.1"/>
</dbReference>
<gene>
    <name evidence="2" type="ORF">AB0I59_20600</name>
</gene>
<dbReference type="SUPFAM" id="SSF48452">
    <property type="entry name" value="TPR-like"/>
    <property type="match status" value="1"/>
</dbReference>
<reference evidence="2 3" key="1">
    <citation type="submission" date="2024-06" db="EMBL/GenBank/DDBJ databases">
        <title>The Natural Products Discovery Center: Release of the First 8490 Sequenced Strains for Exploring Actinobacteria Biosynthetic Diversity.</title>
        <authorList>
            <person name="Kalkreuter E."/>
            <person name="Kautsar S.A."/>
            <person name="Yang D."/>
            <person name="Bader C.D."/>
            <person name="Teijaro C.N."/>
            <person name="Fluegel L."/>
            <person name="Davis C.M."/>
            <person name="Simpson J.R."/>
            <person name="Lauterbach L."/>
            <person name="Steele A.D."/>
            <person name="Gui C."/>
            <person name="Meng S."/>
            <person name="Li G."/>
            <person name="Viehrig K."/>
            <person name="Ye F."/>
            <person name="Su P."/>
            <person name="Kiefer A.F."/>
            <person name="Nichols A."/>
            <person name="Cepeda A.J."/>
            <person name="Yan W."/>
            <person name="Fan B."/>
            <person name="Jiang Y."/>
            <person name="Adhikari A."/>
            <person name="Zheng C.-J."/>
            <person name="Schuster L."/>
            <person name="Cowan T.M."/>
            <person name="Smanski M.J."/>
            <person name="Chevrette M.G."/>
            <person name="De Carvalho L.P.S."/>
            <person name="Shen B."/>
        </authorList>
    </citation>
    <scope>NUCLEOTIDE SEQUENCE [LARGE SCALE GENOMIC DNA]</scope>
    <source>
        <strain evidence="2 3">NPDC050100</strain>
    </source>
</reference>
<dbReference type="InterPro" id="IPR011990">
    <property type="entry name" value="TPR-like_helical_dom_sf"/>
</dbReference>
<comment type="caution">
    <text evidence="2">The sequence shown here is derived from an EMBL/GenBank/DDBJ whole genome shotgun (WGS) entry which is preliminary data.</text>
</comment>
<proteinExistence type="predicted"/>
<protein>
    <submittedName>
        <fullName evidence="2">AAA family ATPase</fullName>
    </submittedName>
</protein>
<keyword evidence="3" id="KW-1185">Reference proteome</keyword>
<dbReference type="Gene3D" id="3.40.50.300">
    <property type="entry name" value="P-loop containing nucleotide triphosphate hydrolases"/>
    <property type="match status" value="1"/>
</dbReference>
<dbReference type="Gene3D" id="1.25.40.10">
    <property type="entry name" value="Tetratricopeptide repeat domain"/>
    <property type="match status" value="1"/>
</dbReference>
<dbReference type="InterPro" id="IPR027417">
    <property type="entry name" value="P-loop_NTPase"/>
</dbReference>
<accession>A0ABV3GHH2</accession>